<evidence type="ECO:0000256" key="1">
    <source>
        <dbReference type="SAM" id="MobiDB-lite"/>
    </source>
</evidence>
<name>A0A1V9Y2X5_9ACAR</name>
<feature type="region of interest" description="Disordered" evidence="1">
    <location>
        <begin position="466"/>
        <end position="492"/>
    </location>
</feature>
<dbReference type="InterPro" id="IPR050278">
    <property type="entry name" value="Serine_Prot_S9B/DPPIV"/>
</dbReference>
<feature type="domain" description="Peptidase S9 prolyl oligopeptidase catalytic" evidence="2">
    <location>
        <begin position="681"/>
        <end position="881"/>
    </location>
</feature>
<dbReference type="Gene3D" id="2.140.10.30">
    <property type="entry name" value="Dipeptidylpeptidase IV, N-terminal domain"/>
    <property type="match status" value="2"/>
</dbReference>
<dbReference type="AlphaFoldDB" id="A0A1V9Y2X5"/>
<evidence type="ECO:0000313" key="4">
    <source>
        <dbReference type="EMBL" id="OQR80061.1"/>
    </source>
</evidence>
<dbReference type="InParanoid" id="A0A1V9Y2X5"/>
<keyword evidence="5" id="KW-1185">Reference proteome</keyword>
<protein>
    <submittedName>
        <fullName evidence="4">Dipeptidyl peptidase 8-like</fullName>
    </submittedName>
</protein>
<dbReference type="SUPFAM" id="SSF53474">
    <property type="entry name" value="alpha/beta-Hydrolases"/>
    <property type="match status" value="1"/>
</dbReference>
<dbReference type="EMBL" id="MNPL01000397">
    <property type="protein sequence ID" value="OQR80061.1"/>
    <property type="molecule type" value="Genomic_DNA"/>
</dbReference>
<dbReference type="SUPFAM" id="SSF82171">
    <property type="entry name" value="DPP6 N-terminal domain-like"/>
    <property type="match status" value="1"/>
</dbReference>
<evidence type="ECO:0000259" key="2">
    <source>
        <dbReference type="Pfam" id="PF00326"/>
    </source>
</evidence>
<dbReference type="Proteomes" id="UP000192247">
    <property type="component" value="Unassembled WGS sequence"/>
</dbReference>
<comment type="caution">
    <text evidence="4">The sequence shown here is derived from an EMBL/GenBank/DDBJ whole genome shotgun (WGS) entry which is preliminary data.</text>
</comment>
<feature type="domain" description="Dipeptidylpeptidase IV N-terminal" evidence="3">
    <location>
        <begin position="199"/>
        <end position="417"/>
    </location>
</feature>
<dbReference type="InterPro" id="IPR002469">
    <property type="entry name" value="Peptidase_S9B_N"/>
</dbReference>
<dbReference type="OrthoDB" id="16520at2759"/>
<dbReference type="Pfam" id="PF00930">
    <property type="entry name" value="DPPIV_N"/>
    <property type="match status" value="1"/>
</dbReference>
<dbReference type="STRING" id="418985.A0A1V9Y2X5"/>
<accession>A0A1V9Y2X5</accession>
<dbReference type="GO" id="GO:0008239">
    <property type="term" value="F:dipeptidyl-peptidase activity"/>
    <property type="evidence" value="ECO:0007669"/>
    <property type="project" value="TreeGrafter"/>
</dbReference>
<dbReference type="Gene3D" id="3.40.50.1820">
    <property type="entry name" value="alpha/beta hydrolase"/>
    <property type="match status" value="1"/>
</dbReference>
<dbReference type="GO" id="GO:0006508">
    <property type="term" value="P:proteolysis"/>
    <property type="evidence" value="ECO:0007669"/>
    <property type="project" value="InterPro"/>
</dbReference>
<gene>
    <name evidence="4" type="ORF">BIW11_02452</name>
</gene>
<dbReference type="InterPro" id="IPR001375">
    <property type="entry name" value="Peptidase_S9_cat"/>
</dbReference>
<dbReference type="GO" id="GO:0008236">
    <property type="term" value="F:serine-type peptidase activity"/>
    <property type="evidence" value="ECO:0007669"/>
    <property type="project" value="InterPro"/>
</dbReference>
<evidence type="ECO:0000259" key="3">
    <source>
        <dbReference type="Pfam" id="PF00930"/>
    </source>
</evidence>
<organism evidence="4 5">
    <name type="scientific">Tropilaelaps mercedesae</name>
    <dbReference type="NCBI Taxonomy" id="418985"/>
    <lineage>
        <taxon>Eukaryota</taxon>
        <taxon>Metazoa</taxon>
        <taxon>Ecdysozoa</taxon>
        <taxon>Arthropoda</taxon>
        <taxon>Chelicerata</taxon>
        <taxon>Arachnida</taxon>
        <taxon>Acari</taxon>
        <taxon>Parasitiformes</taxon>
        <taxon>Mesostigmata</taxon>
        <taxon>Gamasina</taxon>
        <taxon>Dermanyssoidea</taxon>
        <taxon>Laelapidae</taxon>
        <taxon>Tropilaelaps</taxon>
    </lineage>
</organism>
<sequence>MESEIYTGAPVPEIPRFVRTRRKTFSELRQVVRDVRCRLYHTACKIPAAVVFCRKQNGVRIYFLCSLATGREMTLHYVDVNDKDELSTCQTLFESKFHTTQSCSYARSSKEEQLQLERKRVMMCGIAAFDYVAPGHFAFSSSGSVFRCRDELLLGGVDRGVFPEEVRNNEQNRRTRLEPQMCPFDPNVMAYIAHNDIWEEFNRFTGFWWAPCPTTDSCAARSASPLRTGTGSPAGRGAKCPTRYSILYEVVDESDVEIVELPSATGGVEEYHFPRAGTPNAKSSLRLVSFSIGPDGTFVDISYAQISNPFIDAAEYVLRAGWTPDARHVWAQLLNRQQDTLKLLLIWVQRKSDEEVPPASGTYGISMMETESKVSEFSADISDDGLITNAAVLLEEKSSVWINVHDVLHFLPSDSSSSLGVVFPTRDAAPSPTSDVGIDVPLCDAVDDAVMENGLGNDHYWNSIPNPTPAEDQHQDRGDCVQQPNHHRGASPSAPRILEFVWASEMTGFRHLYLYRIDLATGVCIERRPLTSGDWEAFVSPECSLVVTIESHLAQPPFARLYRLVTCEDNGGNTVHCPGGDVDIMLKQKSVNLASPGGLRRYMPQLKLIGNLMEPASVDERYRVPELFRHQLSSGDTVYGVIFKPRSLDESRPHKFPTVLTIYGGPEVQLVTNSFKGMRHLRQHLLSSEDFCVVTMDCRGSRNRGVAFESHLKGRMGQVEIQDQVEVLQWLAEDRGYMDMSRVAIHGWSYGGYLSLMALTQRPDIFKLAVAGAPVTQWNLYDTGYTERYMGLPETNREGYHRGSVLSHVTQFPDEEGRLMLIHGLMDENVHFAHTTSLIQALVKAGKPYRLQVYPQERHSLRHLATSEHYETTLLSFLQDNL</sequence>
<dbReference type="PANTHER" id="PTHR11731:SF193">
    <property type="entry name" value="DIPEPTIDYL PEPTIDASE 9"/>
    <property type="match status" value="1"/>
</dbReference>
<dbReference type="FunCoup" id="A0A1V9Y2X5">
    <property type="interactions" value="1471"/>
</dbReference>
<dbReference type="InterPro" id="IPR029058">
    <property type="entry name" value="AB_hydrolase_fold"/>
</dbReference>
<reference evidence="4 5" key="1">
    <citation type="journal article" date="2017" name="Gigascience">
        <title>Draft genome of the honey bee ectoparasitic mite, Tropilaelaps mercedesae, is shaped by the parasitic life history.</title>
        <authorList>
            <person name="Dong X."/>
            <person name="Armstrong S.D."/>
            <person name="Xia D."/>
            <person name="Makepeace B.L."/>
            <person name="Darby A.C."/>
            <person name="Kadowaki T."/>
        </authorList>
    </citation>
    <scope>NUCLEOTIDE SEQUENCE [LARGE SCALE GENOMIC DNA]</scope>
    <source>
        <strain evidence="4">Wuxi-XJTLU</strain>
    </source>
</reference>
<dbReference type="PANTHER" id="PTHR11731">
    <property type="entry name" value="PROTEASE FAMILY S9B,C DIPEPTIDYL-PEPTIDASE IV-RELATED"/>
    <property type="match status" value="1"/>
</dbReference>
<dbReference type="Pfam" id="PF00326">
    <property type="entry name" value="Peptidase_S9"/>
    <property type="match status" value="1"/>
</dbReference>
<evidence type="ECO:0000313" key="5">
    <source>
        <dbReference type="Proteomes" id="UP000192247"/>
    </source>
</evidence>
<proteinExistence type="predicted"/>